<gene>
    <name evidence="2" type="ORF">H0185_16095</name>
</gene>
<keyword evidence="3" id="KW-1185">Reference proteome</keyword>
<dbReference type="EMBL" id="JACWFH010000021">
    <property type="protein sequence ID" value="MBY0098321.1"/>
    <property type="molecule type" value="Genomic_DNA"/>
</dbReference>
<comment type="caution">
    <text evidence="2">The sequence shown here is derived from an EMBL/GenBank/DDBJ whole genome shotgun (WGS) entry which is preliminary data.</text>
</comment>
<dbReference type="RefSeq" id="WP_221874535.1">
    <property type="nucleotide sequence ID" value="NZ_JACWFH010000021.1"/>
</dbReference>
<dbReference type="InterPro" id="IPR024976">
    <property type="entry name" value="DUF3885"/>
</dbReference>
<organism evidence="2 3">
    <name type="scientific">Mesobacillus maritimus</name>
    <dbReference type="NCBI Taxonomy" id="1643336"/>
    <lineage>
        <taxon>Bacteria</taxon>
        <taxon>Bacillati</taxon>
        <taxon>Bacillota</taxon>
        <taxon>Bacilli</taxon>
        <taxon>Bacillales</taxon>
        <taxon>Bacillaceae</taxon>
        <taxon>Mesobacillus</taxon>
    </lineage>
</organism>
<evidence type="ECO:0000313" key="2">
    <source>
        <dbReference type="EMBL" id="MBY0098321.1"/>
    </source>
</evidence>
<dbReference type="Proteomes" id="UP000769780">
    <property type="component" value="Unassembled WGS sequence"/>
</dbReference>
<name>A0ABS7K7S0_9BACI</name>
<dbReference type="Pfam" id="PF13021">
    <property type="entry name" value="DUF3885"/>
    <property type="match status" value="1"/>
</dbReference>
<proteinExistence type="predicted"/>
<sequence length="226" mass="27388">MLVKEYLNATFPGLVLKPSLYYQWKTHIHFDLAKDLYQLKKHTDELNPVYFHTVYEQVSTLFHELFSDEDTILFVTNIYQYKDYVRRSSKKMKVYQHYIKNKATLFKLKQEVLSYMFDDEEDFEEKCTSQFSLECQKQDIKYHFLLKAICNQDFHSLQPRLHNPYGLYEPDVFFINVTKDVIFYIYDDRGCEVIARDIETIRPLYAKYRDWIDDYCLAEIDQLFNG</sequence>
<protein>
    <submittedName>
        <fullName evidence="2">DUF3885 domain-containing protein</fullName>
    </submittedName>
</protein>
<reference evidence="2 3" key="1">
    <citation type="submission" date="2020-07" db="EMBL/GenBank/DDBJ databases">
        <title>Fungal Genomes of the International Space Station.</title>
        <authorList>
            <person name="Seuylemezian A."/>
            <person name="Singh N.K."/>
            <person name="Wood J."/>
            <person name="Venkateswaran K."/>
        </authorList>
    </citation>
    <scope>NUCLEOTIDE SEQUENCE [LARGE SCALE GENOMIC DNA]</scope>
    <source>
        <strain evidence="2 3">PL-B2</strain>
    </source>
</reference>
<feature type="domain" description="DUF3885" evidence="1">
    <location>
        <begin position="4"/>
        <end position="215"/>
    </location>
</feature>
<accession>A0ABS7K7S0</accession>
<evidence type="ECO:0000313" key="3">
    <source>
        <dbReference type="Proteomes" id="UP000769780"/>
    </source>
</evidence>
<evidence type="ECO:0000259" key="1">
    <source>
        <dbReference type="Pfam" id="PF13021"/>
    </source>
</evidence>